<comment type="caution">
    <text evidence="1">The sequence shown here is derived from an EMBL/GenBank/DDBJ whole genome shotgun (WGS) entry which is preliminary data.</text>
</comment>
<reference evidence="1 2" key="1">
    <citation type="journal article" date="2016" name="Nat. Commun.">
        <title>Thousands of microbial genomes shed light on interconnected biogeochemical processes in an aquifer system.</title>
        <authorList>
            <person name="Anantharaman K."/>
            <person name="Brown C.T."/>
            <person name="Hug L.A."/>
            <person name="Sharon I."/>
            <person name="Castelle C.J."/>
            <person name="Probst A.J."/>
            <person name="Thomas B.C."/>
            <person name="Singh A."/>
            <person name="Wilkins M.J."/>
            <person name="Karaoz U."/>
            <person name="Brodie E.L."/>
            <person name="Williams K.H."/>
            <person name="Hubbard S.S."/>
            <person name="Banfield J.F."/>
        </authorList>
    </citation>
    <scope>NUCLEOTIDE SEQUENCE [LARGE SCALE GENOMIC DNA]</scope>
</reference>
<evidence type="ECO:0008006" key="3">
    <source>
        <dbReference type="Google" id="ProtNLM"/>
    </source>
</evidence>
<dbReference type="Proteomes" id="UP000177913">
    <property type="component" value="Unassembled WGS sequence"/>
</dbReference>
<accession>A0A1F7H253</accession>
<proteinExistence type="predicted"/>
<gene>
    <name evidence="1" type="ORF">A3C25_03725</name>
</gene>
<name>A0A1F7H253_9BACT</name>
<dbReference type="AlphaFoldDB" id="A0A1F7H253"/>
<evidence type="ECO:0000313" key="1">
    <source>
        <dbReference type="EMBL" id="OGK25133.1"/>
    </source>
</evidence>
<evidence type="ECO:0000313" key="2">
    <source>
        <dbReference type="Proteomes" id="UP000177913"/>
    </source>
</evidence>
<sequence>MSISIGKKGEQIVKKGEKIYYKIKPELEKKYDLGYYVTIEVDTGKFFVGKTSIEALHKAKKAFPRKQFFLAQVGRVAGLLYESIFRQRK</sequence>
<dbReference type="EMBL" id="MFZO01000019">
    <property type="protein sequence ID" value="OGK25133.1"/>
    <property type="molecule type" value="Genomic_DNA"/>
</dbReference>
<protein>
    <recommendedName>
        <fullName evidence="3">DUF5678 domain-containing protein</fullName>
    </recommendedName>
</protein>
<organism evidence="1 2">
    <name type="scientific">Candidatus Roizmanbacteria bacterium RIFCSPHIGHO2_02_FULL_38_11</name>
    <dbReference type="NCBI Taxonomy" id="1802039"/>
    <lineage>
        <taxon>Bacteria</taxon>
        <taxon>Candidatus Roizmaniibacteriota</taxon>
    </lineage>
</organism>